<dbReference type="RefSeq" id="WP_208877304.1">
    <property type="nucleotide sequence ID" value="NZ_CP031320.1"/>
</dbReference>
<evidence type="ECO:0000313" key="1">
    <source>
        <dbReference type="EMBL" id="AXK32824.1"/>
    </source>
</evidence>
<proteinExistence type="predicted"/>
<keyword evidence="2" id="KW-1185">Reference proteome</keyword>
<dbReference type="Proteomes" id="UP000254425">
    <property type="component" value="Chromosome"/>
</dbReference>
<sequence>MSVTPTDPAVRALVDAVNAGDRTAFLDLLTPGATLSDDGTERDLQQWIDREIFHANGRMDVLSETDGGRSLTADFRNDTWGAMRTSWRFTVDDGGKIRRITTGQA</sequence>
<gene>
    <name evidence="1" type="ORF">DVA86_09345</name>
</gene>
<protein>
    <submittedName>
        <fullName evidence="1">Nuclear transport factor 2 family protein</fullName>
    </submittedName>
</protein>
<reference evidence="1 2" key="1">
    <citation type="submission" date="2018-07" db="EMBL/GenBank/DDBJ databases">
        <title>Draft genome of the type strain Streptomyces armeniacus ATCC 15676.</title>
        <authorList>
            <person name="Labana P."/>
            <person name="Gosse J.T."/>
            <person name="Boddy C.N."/>
        </authorList>
    </citation>
    <scope>NUCLEOTIDE SEQUENCE [LARGE SCALE GENOMIC DNA]</scope>
    <source>
        <strain evidence="1 2">ATCC 15676</strain>
    </source>
</reference>
<name>A0A345XMF8_9ACTN</name>
<dbReference type="SUPFAM" id="SSF54427">
    <property type="entry name" value="NTF2-like"/>
    <property type="match status" value="1"/>
</dbReference>
<dbReference type="KEGG" id="sarm:DVA86_09345"/>
<organism evidence="1 2">
    <name type="scientific">Streptomyces armeniacus</name>
    <dbReference type="NCBI Taxonomy" id="83291"/>
    <lineage>
        <taxon>Bacteria</taxon>
        <taxon>Bacillati</taxon>
        <taxon>Actinomycetota</taxon>
        <taxon>Actinomycetes</taxon>
        <taxon>Kitasatosporales</taxon>
        <taxon>Streptomycetaceae</taxon>
        <taxon>Streptomyces</taxon>
    </lineage>
</organism>
<dbReference type="EMBL" id="CP031320">
    <property type="protein sequence ID" value="AXK32824.1"/>
    <property type="molecule type" value="Genomic_DNA"/>
</dbReference>
<accession>A0A345XMF8</accession>
<evidence type="ECO:0000313" key="2">
    <source>
        <dbReference type="Proteomes" id="UP000254425"/>
    </source>
</evidence>
<dbReference type="Gene3D" id="3.10.450.50">
    <property type="match status" value="1"/>
</dbReference>
<dbReference type="InterPro" id="IPR032710">
    <property type="entry name" value="NTF2-like_dom_sf"/>
</dbReference>
<dbReference type="AlphaFoldDB" id="A0A345XMF8"/>